<keyword evidence="4" id="KW-1185">Reference proteome</keyword>
<protein>
    <submittedName>
        <fullName evidence="3">SDR family oxidoreductase</fullName>
    </submittedName>
</protein>
<dbReference type="InterPro" id="IPR002347">
    <property type="entry name" value="SDR_fam"/>
</dbReference>
<gene>
    <name evidence="3" type="ORF">Q3404_23175</name>
</gene>
<dbReference type="Pfam" id="PF13561">
    <property type="entry name" value="adh_short_C2"/>
    <property type="match status" value="1"/>
</dbReference>
<keyword evidence="2" id="KW-0560">Oxidoreductase</keyword>
<dbReference type="PANTHER" id="PTHR43477:SF1">
    <property type="entry name" value="DIHYDROANTICAPSIN 7-DEHYDROGENASE"/>
    <property type="match status" value="1"/>
</dbReference>
<sequence length="264" mass="28293">MARTIRWWLNWRLKRWLHSEEQGMASLQAKHLVVVGGSSGIGWQVAQLAAAQGAQLTLLGRNAERLAQAQATLTQQGAQVATLVVDAHDHDALRSAFKQLAAFDHLVSMVGDAMGGGFLSADMALIEKVIYSKFLTNVLIGKLAAEKVRAGGSLTFTAGTGGRAQDACASYVGNQGIVSLAQGLAVELAPKARVNCVAPTWTVTPFWRQQAAEQVEQTRQHFAEIIPLGRTAEIDELASAYLFLIQNDFITGQQIAVDGGIMLG</sequence>
<evidence type="ECO:0000313" key="3">
    <source>
        <dbReference type="EMBL" id="MDO6409479.1"/>
    </source>
</evidence>
<dbReference type="EMBL" id="JAUOOM010000031">
    <property type="protein sequence ID" value="MDO6409479.1"/>
    <property type="molecule type" value="Genomic_DNA"/>
</dbReference>
<comment type="similarity">
    <text evidence="1">Belongs to the short-chain dehydrogenases/reductases (SDR) family.</text>
</comment>
<evidence type="ECO:0000256" key="2">
    <source>
        <dbReference type="ARBA" id="ARBA00023002"/>
    </source>
</evidence>
<dbReference type="SUPFAM" id="SSF51735">
    <property type="entry name" value="NAD(P)-binding Rossmann-fold domains"/>
    <property type="match status" value="1"/>
</dbReference>
<dbReference type="Proteomes" id="UP001171299">
    <property type="component" value="Unassembled WGS sequence"/>
</dbReference>
<evidence type="ECO:0000313" key="4">
    <source>
        <dbReference type="Proteomes" id="UP001171299"/>
    </source>
</evidence>
<dbReference type="Gene3D" id="3.40.50.720">
    <property type="entry name" value="NAD(P)-binding Rossmann-like Domain"/>
    <property type="match status" value="1"/>
</dbReference>
<comment type="caution">
    <text evidence="3">The sequence shown here is derived from an EMBL/GenBank/DDBJ whole genome shotgun (WGS) entry which is preliminary data.</text>
</comment>
<evidence type="ECO:0000256" key="1">
    <source>
        <dbReference type="ARBA" id="ARBA00006484"/>
    </source>
</evidence>
<accession>A0ABT8Y177</accession>
<reference evidence="3" key="1">
    <citation type="submission" date="2023-07" db="EMBL/GenBank/DDBJ databases">
        <title>The extreme plant-growth-promoting properties of Pantoea phytobeneficialis PF55 revealed by functional and genomic analysis.</title>
        <authorList>
            <person name="Nascimento F.X."/>
            <person name="Marcio R.J."/>
        </authorList>
    </citation>
    <scope>NUCLEOTIDE SEQUENCE</scope>
    <source>
        <strain evidence="3">PF55</strain>
    </source>
</reference>
<proteinExistence type="inferred from homology"/>
<name>A0ABT8Y177_9GAMM</name>
<dbReference type="RefSeq" id="WP_244633968.1">
    <property type="nucleotide sequence ID" value="NZ_CP024636.1"/>
</dbReference>
<dbReference type="PANTHER" id="PTHR43477">
    <property type="entry name" value="DIHYDROANTICAPSIN 7-DEHYDROGENASE"/>
    <property type="match status" value="1"/>
</dbReference>
<dbReference type="InterPro" id="IPR051122">
    <property type="entry name" value="SDR_DHRS6-like"/>
</dbReference>
<organism evidence="3 4">
    <name type="scientific">Pantoea phytobeneficialis</name>
    <dbReference type="NCBI Taxonomy" id="2052056"/>
    <lineage>
        <taxon>Bacteria</taxon>
        <taxon>Pseudomonadati</taxon>
        <taxon>Pseudomonadota</taxon>
        <taxon>Gammaproteobacteria</taxon>
        <taxon>Enterobacterales</taxon>
        <taxon>Erwiniaceae</taxon>
        <taxon>Pantoea</taxon>
    </lineage>
</organism>
<dbReference type="PRINTS" id="PR00081">
    <property type="entry name" value="GDHRDH"/>
</dbReference>
<dbReference type="InterPro" id="IPR036291">
    <property type="entry name" value="NAD(P)-bd_dom_sf"/>
</dbReference>